<evidence type="ECO:0000313" key="2">
    <source>
        <dbReference type="EMBL" id="CAE0136131.1"/>
    </source>
</evidence>
<dbReference type="InterPro" id="IPR032710">
    <property type="entry name" value="NTF2-like_dom_sf"/>
</dbReference>
<evidence type="ECO:0000259" key="1">
    <source>
        <dbReference type="Pfam" id="PF17775"/>
    </source>
</evidence>
<dbReference type="Gene3D" id="3.10.450.50">
    <property type="match status" value="1"/>
</dbReference>
<dbReference type="SUPFAM" id="SSF54427">
    <property type="entry name" value="NTF2-like"/>
    <property type="match status" value="1"/>
</dbReference>
<gene>
    <name evidence="2" type="ORF">HERI1096_LOCUS31083</name>
</gene>
<feature type="domain" description="YchJ-like middle NTF2-like" evidence="1">
    <location>
        <begin position="20"/>
        <end position="124"/>
    </location>
</feature>
<reference evidence="2" key="1">
    <citation type="submission" date="2021-01" db="EMBL/GenBank/DDBJ databases">
        <authorList>
            <person name="Corre E."/>
            <person name="Pelletier E."/>
            <person name="Niang G."/>
            <person name="Scheremetjew M."/>
            <person name="Finn R."/>
            <person name="Kale V."/>
            <person name="Holt S."/>
            <person name="Cochrane G."/>
            <person name="Meng A."/>
            <person name="Brown T."/>
            <person name="Cohen L."/>
        </authorList>
    </citation>
    <scope>NUCLEOTIDE SEQUENCE</scope>
    <source>
        <strain evidence="2">CCMP281</strain>
    </source>
</reference>
<sequence length="133" mass="15031">MEYSACCQPCHEALRVDSSPSALVRARYTAFCYRLPDFLMSTTDPEGSEWQPDGAAWKKSMLGFMDNLDFQKLRVVDEQLGSAPDEASVHFRATFVQKGSINIVDAVERSQFVRRDGHWLYASGVVEYEAPQD</sequence>
<accession>A0A7S3BIJ8</accession>
<organism evidence="2">
    <name type="scientific">Haptolina ericina</name>
    <dbReference type="NCBI Taxonomy" id="156174"/>
    <lineage>
        <taxon>Eukaryota</taxon>
        <taxon>Haptista</taxon>
        <taxon>Haptophyta</taxon>
        <taxon>Prymnesiophyceae</taxon>
        <taxon>Prymnesiales</taxon>
        <taxon>Prymnesiaceae</taxon>
        <taxon>Haptolina</taxon>
    </lineage>
</organism>
<name>A0A7S3BIJ8_9EUKA</name>
<dbReference type="AlphaFoldDB" id="A0A7S3BIJ8"/>
<protein>
    <recommendedName>
        <fullName evidence="1">YchJ-like middle NTF2-like domain-containing protein</fullName>
    </recommendedName>
</protein>
<dbReference type="Pfam" id="PF17775">
    <property type="entry name" value="YchJ_M-like"/>
    <property type="match status" value="1"/>
</dbReference>
<proteinExistence type="predicted"/>
<dbReference type="EMBL" id="HBHX01056353">
    <property type="protein sequence ID" value="CAE0136131.1"/>
    <property type="molecule type" value="Transcribed_RNA"/>
</dbReference>
<dbReference type="InterPro" id="IPR048469">
    <property type="entry name" value="YchJ-like_M"/>
</dbReference>